<accession>A0A242KAP8</accession>
<name>A0A242KAP8_9ENTE</name>
<reference evidence="2" key="2">
    <citation type="submission" date="2017-05" db="EMBL/GenBank/DDBJ databases">
        <authorList>
            <consortium name="The Broad Institute Genomics Platform"/>
            <consortium name="The Broad Institute Genomic Center for Infectious Diseases"/>
            <person name="Earl A."/>
            <person name="Manson A."/>
            <person name="Schwartman J."/>
            <person name="Gilmore M."/>
            <person name="Abouelleil A."/>
            <person name="Cao P."/>
            <person name="Chapman S."/>
            <person name="Cusick C."/>
            <person name="Shea T."/>
            <person name="Young S."/>
            <person name="Neafsey D."/>
            <person name="Nusbaum C."/>
            <person name="Birren B."/>
        </authorList>
    </citation>
    <scope>NUCLEOTIDE SEQUENCE</scope>
    <source>
        <strain evidence="2">9E7_DIV0242</strain>
    </source>
</reference>
<reference evidence="2" key="3">
    <citation type="submission" date="2024-03" db="EMBL/GenBank/DDBJ databases">
        <title>The Genome Sequence of Enterococcus sp. DIV0242b.</title>
        <authorList>
            <consortium name="The Broad Institute Genomics Platform"/>
            <consortium name="The Broad Institute Microbial Omics Core"/>
            <consortium name="The Broad Institute Genomic Center for Infectious Diseases"/>
            <person name="Earl A."/>
            <person name="Manson A."/>
            <person name="Gilmore M."/>
            <person name="Schwartman J."/>
            <person name="Shea T."/>
            <person name="Abouelleil A."/>
            <person name="Cao P."/>
            <person name="Chapman S."/>
            <person name="Cusick C."/>
            <person name="Young S."/>
            <person name="Neafsey D."/>
            <person name="Nusbaum C."/>
            <person name="Birren B."/>
        </authorList>
    </citation>
    <scope>NUCLEOTIDE SEQUENCE</scope>
    <source>
        <strain evidence="2">9E7_DIV0242</strain>
    </source>
</reference>
<organism evidence="1">
    <name type="scientific">Candidatus Enterococcus clewellii</name>
    <dbReference type="NCBI Taxonomy" id="1834193"/>
    <lineage>
        <taxon>Bacteria</taxon>
        <taxon>Bacillati</taxon>
        <taxon>Bacillota</taxon>
        <taxon>Bacilli</taxon>
        <taxon>Lactobacillales</taxon>
        <taxon>Enterococcaceae</taxon>
        <taxon>Enterococcus</taxon>
    </lineage>
</organism>
<dbReference type="EMBL" id="NGMM01000001">
    <property type="protein sequence ID" value="OTP18243.1"/>
    <property type="molecule type" value="Genomic_DNA"/>
</dbReference>
<gene>
    <name evidence="2" type="ORF">A5888_000003</name>
    <name evidence="1" type="ORF">A5888_000055</name>
</gene>
<reference evidence="1" key="1">
    <citation type="submission" date="2017-05" db="EMBL/GenBank/DDBJ databases">
        <title>The Genome Sequence of Enterococcus sp. 9E7_DIV0242.</title>
        <authorList>
            <consortium name="The Broad Institute Genomics Platform"/>
            <consortium name="The Broad Institute Genomic Center for Infectious Diseases"/>
            <person name="Earl A."/>
            <person name="Manson A."/>
            <person name="Schwartman J."/>
            <person name="Gilmore M."/>
            <person name="Abouelleil A."/>
            <person name="Cao P."/>
            <person name="Chapman S."/>
            <person name="Cusick C."/>
            <person name="Shea T."/>
            <person name="Young S."/>
            <person name="Neafsey D."/>
            <person name="Nusbaum C."/>
            <person name="Birren B."/>
        </authorList>
    </citation>
    <scope>NUCLEOTIDE SEQUENCE [LARGE SCALE GENOMIC DNA]</scope>
    <source>
        <strain evidence="1">9E7_DIV0242</strain>
    </source>
</reference>
<protein>
    <submittedName>
        <fullName evidence="1">Uncharacterized protein</fullName>
    </submittedName>
</protein>
<dbReference type="Proteomes" id="UP000195141">
    <property type="component" value="Chromosome"/>
</dbReference>
<keyword evidence="3" id="KW-1185">Reference proteome</keyword>
<evidence type="ECO:0000313" key="1">
    <source>
        <dbReference type="EMBL" id="OTP18243.1"/>
    </source>
</evidence>
<sequence>MSYTRSAFKTVLQYIVLVEIPKGKLTSIFLSVQTQKRNNKLIK</sequence>
<dbReference type="EMBL" id="CP147247">
    <property type="protein sequence ID" value="WYJ88286.1"/>
    <property type="molecule type" value="Genomic_DNA"/>
</dbReference>
<proteinExistence type="predicted"/>
<evidence type="ECO:0000313" key="3">
    <source>
        <dbReference type="Proteomes" id="UP000195141"/>
    </source>
</evidence>
<dbReference type="AlphaFoldDB" id="A0A242KAP8"/>
<evidence type="ECO:0000313" key="2">
    <source>
        <dbReference type="EMBL" id="WYJ88286.1"/>
    </source>
</evidence>